<dbReference type="CDD" id="cd22162">
    <property type="entry name" value="F-box_AtSKIP3-like"/>
    <property type="match status" value="1"/>
</dbReference>
<dbReference type="Pfam" id="PF12937">
    <property type="entry name" value="F-box-like"/>
    <property type="match status" value="1"/>
</dbReference>
<dbReference type="InterPro" id="IPR025886">
    <property type="entry name" value="PP2-like"/>
</dbReference>
<reference evidence="3" key="1">
    <citation type="submission" date="2024-10" db="EMBL/GenBank/DDBJ databases">
        <authorList>
            <person name="Ryan C."/>
        </authorList>
    </citation>
    <scope>NUCLEOTIDE SEQUENCE [LARGE SCALE GENOMIC DNA]</scope>
</reference>
<dbReference type="InterPro" id="IPR001810">
    <property type="entry name" value="F-box_dom"/>
</dbReference>
<dbReference type="SUPFAM" id="SSF81383">
    <property type="entry name" value="F-box domain"/>
    <property type="match status" value="1"/>
</dbReference>
<evidence type="ECO:0000256" key="1">
    <source>
        <dbReference type="SAM" id="MobiDB-lite"/>
    </source>
</evidence>
<feature type="domain" description="F-box" evidence="2">
    <location>
        <begin position="14"/>
        <end position="60"/>
    </location>
</feature>
<protein>
    <recommendedName>
        <fullName evidence="2">F-box domain-containing protein</fullName>
    </recommendedName>
</protein>
<proteinExistence type="predicted"/>
<dbReference type="Pfam" id="PF14299">
    <property type="entry name" value="PP2"/>
    <property type="match status" value="1"/>
</dbReference>
<dbReference type="InterPro" id="IPR036047">
    <property type="entry name" value="F-box-like_dom_sf"/>
</dbReference>
<accession>A0ABC9BU91</accession>
<organism evidence="3 4">
    <name type="scientific">Urochloa decumbens</name>
    <dbReference type="NCBI Taxonomy" id="240449"/>
    <lineage>
        <taxon>Eukaryota</taxon>
        <taxon>Viridiplantae</taxon>
        <taxon>Streptophyta</taxon>
        <taxon>Embryophyta</taxon>
        <taxon>Tracheophyta</taxon>
        <taxon>Spermatophyta</taxon>
        <taxon>Magnoliopsida</taxon>
        <taxon>Liliopsida</taxon>
        <taxon>Poales</taxon>
        <taxon>Poaceae</taxon>
        <taxon>PACMAD clade</taxon>
        <taxon>Panicoideae</taxon>
        <taxon>Panicodae</taxon>
        <taxon>Paniceae</taxon>
        <taxon>Melinidinae</taxon>
        <taxon>Urochloa</taxon>
    </lineage>
</organism>
<dbReference type="Proteomes" id="UP001497457">
    <property type="component" value="Chromosome 27b"/>
</dbReference>
<dbReference type="PANTHER" id="PTHR32278">
    <property type="entry name" value="F-BOX DOMAIN-CONTAINING PROTEIN"/>
    <property type="match status" value="1"/>
</dbReference>
<dbReference type="EMBL" id="OZ075137">
    <property type="protein sequence ID" value="CAL5008494.1"/>
    <property type="molecule type" value="Genomic_DNA"/>
</dbReference>
<evidence type="ECO:0000313" key="4">
    <source>
        <dbReference type="Proteomes" id="UP001497457"/>
    </source>
</evidence>
<keyword evidence="4" id="KW-1185">Reference proteome</keyword>
<name>A0ABC9BU91_9POAL</name>
<evidence type="ECO:0000313" key="3">
    <source>
        <dbReference type="EMBL" id="CAL5008494.1"/>
    </source>
</evidence>
<sequence>MAAQAASGGGAQAATQLGDLPEECLAQAIALTSPRDACRIAAVSPAFRAAADSDHVWRAFLPREAPPVVLLQPAKTKKEAYLGLCDAGSAVTVGDDGGCRMWLDKASGARCYALSARRLSLPWDDGEFCWKFTPHPRSRFGEVAELVDCTCLDIYGTLPSSSLTPATTYAAYFVYGAAAAAEGGAGGHRGLSYPDQETAVSVGGRVVDSHDVCLLPPDAAEARRFRGGGAGGVAGGEERRRRPRRREDGWWEMEMGRLVISADAGEAEEQEVTASFEVLGWHPKRGLLVEGIEFRPVVVAHSSSTT</sequence>
<dbReference type="PANTHER" id="PTHR32278:SF12">
    <property type="entry name" value="OS08G0150700 PROTEIN"/>
    <property type="match status" value="1"/>
</dbReference>
<dbReference type="AlphaFoldDB" id="A0ABC9BU91"/>
<dbReference type="PROSITE" id="PS50181">
    <property type="entry name" value="FBOX"/>
    <property type="match status" value="1"/>
</dbReference>
<dbReference type="Gene3D" id="1.20.1280.50">
    <property type="match status" value="1"/>
</dbReference>
<evidence type="ECO:0000259" key="2">
    <source>
        <dbReference type="PROSITE" id="PS50181"/>
    </source>
</evidence>
<feature type="region of interest" description="Disordered" evidence="1">
    <location>
        <begin position="225"/>
        <end position="244"/>
    </location>
</feature>
<gene>
    <name evidence="3" type="ORF">URODEC1_LOCUS69023</name>
</gene>